<dbReference type="AlphaFoldDB" id="A0A9Q0BRG9"/>
<proteinExistence type="predicted"/>
<protein>
    <submittedName>
        <fullName evidence="1">Uncharacterized protein</fullName>
    </submittedName>
</protein>
<dbReference type="Proteomes" id="UP001059596">
    <property type="component" value="Unassembled WGS sequence"/>
</dbReference>
<sequence>MSIPKLDLELYEGSILDSCWKVGGSKSRTSTFSQFDRNEIAAINIVACCKQINDLIEKNSSKMCGSSVLATRKKQNFSFKDITRLAHGVTDIYRCQVDILLGDTKHLLDQMRRNNLDFLLPTTKSVVVKESEIRVNRKRKRLVTKNSKVTVSKRPRCQESELLNKAAQEYYKKMLSECQIWQSECTHQLVEELQSIELPRCSTQSSSYHAITIFEERRSHEDHSTIIPSEGFGDGDELDLTIFEELYPTKFQRQSYTHNLVRDNFIEISKRANSIEMDQITLGKESIKLIENLTQSKTF</sequence>
<dbReference type="EMBL" id="JAMKOV010000002">
    <property type="protein sequence ID" value="KAI8041902.1"/>
    <property type="molecule type" value="Genomic_DNA"/>
</dbReference>
<accession>A0A9Q0BRG9</accession>
<evidence type="ECO:0000313" key="1">
    <source>
        <dbReference type="EMBL" id="KAI8041902.1"/>
    </source>
</evidence>
<comment type="caution">
    <text evidence="1">The sequence shown here is derived from an EMBL/GenBank/DDBJ whole genome shotgun (WGS) entry which is preliminary data.</text>
</comment>
<evidence type="ECO:0000313" key="2">
    <source>
        <dbReference type="Proteomes" id="UP001059596"/>
    </source>
</evidence>
<organism evidence="1 2">
    <name type="scientific">Drosophila gunungcola</name>
    <name type="common">fruit fly</name>
    <dbReference type="NCBI Taxonomy" id="103775"/>
    <lineage>
        <taxon>Eukaryota</taxon>
        <taxon>Metazoa</taxon>
        <taxon>Ecdysozoa</taxon>
        <taxon>Arthropoda</taxon>
        <taxon>Hexapoda</taxon>
        <taxon>Insecta</taxon>
        <taxon>Pterygota</taxon>
        <taxon>Neoptera</taxon>
        <taxon>Endopterygota</taxon>
        <taxon>Diptera</taxon>
        <taxon>Brachycera</taxon>
        <taxon>Muscomorpha</taxon>
        <taxon>Ephydroidea</taxon>
        <taxon>Drosophilidae</taxon>
        <taxon>Drosophila</taxon>
        <taxon>Sophophora</taxon>
    </lineage>
</organism>
<name>A0A9Q0BRG9_9MUSC</name>
<keyword evidence="2" id="KW-1185">Reference proteome</keyword>
<gene>
    <name evidence="1" type="ORF">M5D96_003197</name>
</gene>
<reference evidence="1" key="1">
    <citation type="journal article" date="2023" name="Genome Biol. Evol.">
        <title>Long-read-based Genome Assembly of Drosophila gunungcola Reveals Fewer Chemosensory Genes in Flower-breeding Species.</title>
        <authorList>
            <person name="Negi A."/>
            <person name="Liao B.Y."/>
            <person name="Yeh S.D."/>
        </authorList>
    </citation>
    <scope>NUCLEOTIDE SEQUENCE</scope>
    <source>
        <strain evidence="1">Sukarami</strain>
    </source>
</reference>